<reference evidence="2 3" key="1">
    <citation type="journal article" date="2023" name="BMC Biol.">
        <title>The compact genome of the sponge Oopsacas minuta (Hexactinellida) is lacking key metazoan core genes.</title>
        <authorList>
            <person name="Santini S."/>
            <person name="Schenkelaars Q."/>
            <person name="Jourda C."/>
            <person name="Duchesne M."/>
            <person name="Belahbib H."/>
            <person name="Rocher C."/>
            <person name="Selva M."/>
            <person name="Riesgo A."/>
            <person name="Vervoort M."/>
            <person name="Leys S.P."/>
            <person name="Kodjabachian L."/>
            <person name="Le Bivic A."/>
            <person name="Borchiellini C."/>
            <person name="Claverie J.M."/>
            <person name="Renard E."/>
        </authorList>
    </citation>
    <scope>NUCLEOTIDE SEQUENCE [LARGE SCALE GENOMIC DNA]</scope>
    <source>
        <strain evidence="2">SPO-2</strain>
    </source>
</reference>
<evidence type="ECO:0008006" key="4">
    <source>
        <dbReference type="Google" id="ProtNLM"/>
    </source>
</evidence>
<feature type="compositionally biased region" description="Polar residues" evidence="1">
    <location>
        <begin position="329"/>
        <end position="339"/>
    </location>
</feature>
<organism evidence="2 3">
    <name type="scientific">Oopsacas minuta</name>
    <dbReference type="NCBI Taxonomy" id="111878"/>
    <lineage>
        <taxon>Eukaryota</taxon>
        <taxon>Metazoa</taxon>
        <taxon>Porifera</taxon>
        <taxon>Hexactinellida</taxon>
        <taxon>Hexasterophora</taxon>
        <taxon>Lyssacinosida</taxon>
        <taxon>Leucopsacidae</taxon>
        <taxon>Oopsacas</taxon>
    </lineage>
</organism>
<name>A0AAV7K1B6_9METZ</name>
<feature type="region of interest" description="Disordered" evidence="1">
    <location>
        <begin position="309"/>
        <end position="346"/>
    </location>
</feature>
<dbReference type="EMBL" id="JAKMXF010000210">
    <property type="protein sequence ID" value="KAI6655007.1"/>
    <property type="molecule type" value="Genomic_DNA"/>
</dbReference>
<evidence type="ECO:0000313" key="2">
    <source>
        <dbReference type="EMBL" id="KAI6655007.1"/>
    </source>
</evidence>
<comment type="caution">
    <text evidence="2">The sequence shown here is derived from an EMBL/GenBank/DDBJ whole genome shotgun (WGS) entry which is preliminary data.</text>
</comment>
<dbReference type="AlphaFoldDB" id="A0AAV7K1B6"/>
<protein>
    <recommendedName>
        <fullName evidence="4">BEN domain-containing protein</fullName>
    </recommendedName>
</protein>
<evidence type="ECO:0000313" key="3">
    <source>
        <dbReference type="Proteomes" id="UP001165289"/>
    </source>
</evidence>
<evidence type="ECO:0000256" key="1">
    <source>
        <dbReference type="SAM" id="MobiDB-lite"/>
    </source>
</evidence>
<accession>A0AAV7K1B6</accession>
<dbReference type="Proteomes" id="UP001165289">
    <property type="component" value="Unassembled WGS sequence"/>
</dbReference>
<keyword evidence="3" id="KW-1185">Reference proteome</keyword>
<gene>
    <name evidence="2" type="ORF">LOD99_2296</name>
</gene>
<proteinExistence type="predicted"/>
<sequence length="346" mass="39417">MSIRVTDFPTAPLLHGAIPCSANSIKEEIATLELYIQQLKTYQHEIKDKPVSEVIKIKEIDTSCNKENFDNFNSCFSLIQNEVVNKRIFSPAPAPPVDDVILVDDLTESPEKVIDSESVEKTFLIPQIHSKRISGKLRKLKTLVIPSKKIIMSKHNIRKLELSVNQAQVARDHNYSSPNKANVSIRHLGQFSWGKLNSDDKQYLCKVVNAFVNHCYSRQARRQILRKLGLSHTTVNGIFNLATDKFNSNRLNQIERTLDLGKTTCCHKAHLSSYFLAPVSRLKLPEYSKQCSRILRDCILPLPVSNTNPSPRIKSTNSNSSKAKKKTPINYQNESFTTRSLRRRKY</sequence>